<dbReference type="SUPFAM" id="SSF52922">
    <property type="entry name" value="TK C-terminal domain-like"/>
    <property type="match status" value="1"/>
</dbReference>
<evidence type="ECO:0000256" key="1">
    <source>
        <dbReference type="ARBA" id="ARBA00001964"/>
    </source>
</evidence>
<dbReference type="PANTHER" id="PTHR42980">
    <property type="entry name" value="2-OXOISOVALERATE DEHYDROGENASE SUBUNIT BETA-RELATED"/>
    <property type="match status" value="1"/>
</dbReference>
<name>A0A9N9PEM4_9GLOM</name>
<feature type="domain" description="Transketolase C-terminal" evidence="3">
    <location>
        <begin position="2"/>
        <end position="59"/>
    </location>
</feature>
<dbReference type="Gene3D" id="3.40.50.920">
    <property type="match status" value="1"/>
</dbReference>
<proteinExistence type="predicted"/>
<dbReference type="OrthoDB" id="878at2759"/>
<dbReference type="AlphaFoldDB" id="A0A9N9PEM4"/>
<dbReference type="GO" id="GO:0007584">
    <property type="term" value="P:response to nutrient"/>
    <property type="evidence" value="ECO:0007669"/>
    <property type="project" value="TreeGrafter"/>
</dbReference>
<dbReference type="GO" id="GO:0016491">
    <property type="term" value="F:oxidoreductase activity"/>
    <property type="evidence" value="ECO:0007669"/>
    <property type="project" value="UniProtKB-KW"/>
</dbReference>
<reference evidence="4" key="1">
    <citation type="submission" date="2021-06" db="EMBL/GenBank/DDBJ databases">
        <authorList>
            <person name="Kallberg Y."/>
            <person name="Tangrot J."/>
            <person name="Rosling A."/>
        </authorList>
    </citation>
    <scope>NUCLEOTIDE SEQUENCE</scope>
    <source>
        <strain evidence="4">IN212</strain>
    </source>
</reference>
<feature type="non-terminal residue" evidence="4">
    <location>
        <position position="59"/>
    </location>
</feature>
<dbReference type="InterPro" id="IPR009014">
    <property type="entry name" value="Transketo_C/PFOR_II"/>
</dbReference>
<dbReference type="Pfam" id="PF02780">
    <property type="entry name" value="Transketolase_C"/>
    <property type="match status" value="1"/>
</dbReference>
<evidence type="ECO:0000313" key="4">
    <source>
        <dbReference type="EMBL" id="CAG8814009.1"/>
    </source>
</evidence>
<keyword evidence="5" id="KW-1185">Reference proteome</keyword>
<dbReference type="Proteomes" id="UP000789396">
    <property type="component" value="Unassembled WGS sequence"/>
</dbReference>
<feature type="non-terminal residue" evidence="4">
    <location>
        <position position="1"/>
    </location>
</feature>
<dbReference type="PANTHER" id="PTHR42980:SF1">
    <property type="entry name" value="2-OXOISOVALERATE DEHYDROGENASE SUBUNIT BETA, MITOCHONDRIAL"/>
    <property type="match status" value="1"/>
</dbReference>
<dbReference type="GO" id="GO:0009083">
    <property type="term" value="P:branched-chain amino acid catabolic process"/>
    <property type="evidence" value="ECO:0007669"/>
    <property type="project" value="TreeGrafter"/>
</dbReference>
<keyword evidence="2" id="KW-0560">Oxidoreductase</keyword>
<evidence type="ECO:0000313" key="5">
    <source>
        <dbReference type="Proteomes" id="UP000789396"/>
    </source>
</evidence>
<sequence>ILKIGKDVTVVGYGSQIYILEKAIQIAEKSIPGLSCELIDLRSILPWDVATVAEFVNQT</sequence>
<organism evidence="4 5">
    <name type="scientific">Racocetra fulgida</name>
    <dbReference type="NCBI Taxonomy" id="60492"/>
    <lineage>
        <taxon>Eukaryota</taxon>
        <taxon>Fungi</taxon>
        <taxon>Fungi incertae sedis</taxon>
        <taxon>Mucoromycota</taxon>
        <taxon>Glomeromycotina</taxon>
        <taxon>Glomeromycetes</taxon>
        <taxon>Diversisporales</taxon>
        <taxon>Gigasporaceae</taxon>
        <taxon>Racocetra</taxon>
    </lineage>
</organism>
<evidence type="ECO:0000259" key="3">
    <source>
        <dbReference type="Pfam" id="PF02780"/>
    </source>
</evidence>
<evidence type="ECO:0000256" key="2">
    <source>
        <dbReference type="ARBA" id="ARBA00023002"/>
    </source>
</evidence>
<dbReference type="InterPro" id="IPR033248">
    <property type="entry name" value="Transketolase_C"/>
</dbReference>
<dbReference type="EMBL" id="CAJVPZ010089266">
    <property type="protein sequence ID" value="CAG8814009.1"/>
    <property type="molecule type" value="Genomic_DNA"/>
</dbReference>
<accession>A0A9N9PEM4</accession>
<comment type="cofactor">
    <cofactor evidence="1">
        <name>thiamine diphosphate</name>
        <dbReference type="ChEBI" id="CHEBI:58937"/>
    </cofactor>
</comment>
<protein>
    <submittedName>
        <fullName evidence="4">15996_t:CDS:1</fullName>
    </submittedName>
</protein>
<comment type="caution">
    <text evidence="4">The sequence shown here is derived from an EMBL/GenBank/DDBJ whole genome shotgun (WGS) entry which is preliminary data.</text>
</comment>
<gene>
    <name evidence="4" type="ORF">RFULGI_LOCUS19057</name>
</gene>